<feature type="non-terminal residue" evidence="2">
    <location>
        <position position="1"/>
    </location>
</feature>
<evidence type="ECO:0000256" key="1">
    <source>
        <dbReference type="SAM" id="MobiDB-lite"/>
    </source>
</evidence>
<dbReference type="EMBL" id="CADCWL010000045">
    <property type="protein sequence ID" value="CAA9554565.1"/>
    <property type="molecule type" value="Genomic_DNA"/>
</dbReference>
<feature type="non-terminal residue" evidence="2">
    <location>
        <position position="122"/>
    </location>
</feature>
<proteinExistence type="predicted"/>
<sequence>EVRAPLRRRGRRIALRRSGGGARVGRLRPAGAAARRLGPRGGEPLPLPVRAGRLGRRVAPGAAAAVDALPGGGDRGGGERRRGAALRTGQCHIGRGHDGHGPPQPGRGRNRGAAGRGAVAGL</sequence>
<reference evidence="2" key="1">
    <citation type="submission" date="2020-02" db="EMBL/GenBank/DDBJ databases">
        <authorList>
            <person name="Meier V. D."/>
        </authorList>
    </citation>
    <scope>NUCLEOTIDE SEQUENCE</scope>
    <source>
        <strain evidence="2">AVDCRST_MAG19</strain>
    </source>
</reference>
<evidence type="ECO:0000313" key="2">
    <source>
        <dbReference type="EMBL" id="CAA9554565.1"/>
    </source>
</evidence>
<name>A0A6J4URX1_9BACT</name>
<protein>
    <submittedName>
        <fullName evidence="2">Uncharacterized protein</fullName>
    </submittedName>
</protein>
<feature type="compositionally biased region" description="Basic residues" evidence="1">
    <location>
        <begin position="1"/>
        <end position="15"/>
    </location>
</feature>
<dbReference type="AlphaFoldDB" id="A0A6J4URX1"/>
<accession>A0A6J4URX1</accession>
<feature type="region of interest" description="Disordered" evidence="1">
    <location>
        <begin position="1"/>
        <end position="49"/>
    </location>
</feature>
<feature type="region of interest" description="Disordered" evidence="1">
    <location>
        <begin position="65"/>
        <end position="122"/>
    </location>
</feature>
<feature type="compositionally biased region" description="Low complexity" evidence="1">
    <location>
        <begin position="27"/>
        <end position="49"/>
    </location>
</feature>
<organism evidence="2">
    <name type="scientific">uncultured Thermomicrobiales bacterium</name>
    <dbReference type="NCBI Taxonomy" id="1645740"/>
    <lineage>
        <taxon>Bacteria</taxon>
        <taxon>Pseudomonadati</taxon>
        <taxon>Thermomicrobiota</taxon>
        <taxon>Thermomicrobia</taxon>
        <taxon>Thermomicrobiales</taxon>
        <taxon>environmental samples</taxon>
    </lineage>
</organism>
<gene>
    <name evidence="2" type="ORF">AVDCRST_MAG19-1111</name>
</gene>